<accession>A0A2G9U4X3</accession>
<evidence type="ECO:0000313" key="3">
    <source>
        <dbReference type="Proteomes" id="UP000230423"/>
    </source>
</evidence>
<dbReference type="InterPro" id="IPR028082">
    <property type="entry name" value="Peripla_BP_I"/>
</dbReference>
<evidence type="ECO:0000256" key="1">
    <source>
        <dbReference type="SAM" id="SignalP"/>
    </source>
</evidence>
<gene>
    <name evidence="2" type="ORF">TELCIR_13147</name>
</gene>
<feature type="signal peptide" evidence="1">
    <location>
        <begin position="1"/>
        <end position="22"/>
    </location>
</feature>
<proteinExistence type="predicted"/>
<reference evidence="2 3" key="1">
    <citation type="submission" date="2015-09" db="EMBL/GenBank/DDBJ databases">
        <title>Draft genome of the parasitic nematode Teladorsagia circumcincta isolate WARC Sus (inbred).</title>
        <authorList>
            <person name="Mitreva M."/>
        </authorList>
    </citation>
    <scope>NUCLEOTIDE SEQUENCE [LARGE SCALE GENOMIC DNA]</scope>
    <source>
        <strain evidence="2 3">S</strain>
    </source>
</reference>
<sequence>MLLYLTTSQLLLTSLTISLKLGLIDDLTELQSLCEAALEEAKKNAACVSDPIDLYTHTSIFILLPLSSSALELYYDKAALLIDQHRVDAYVAPPCSDEQEQIGRLGYFWERPVFARTMSTPFAMNPTYFPNTVNVATASSAGLSHALIEISRLLGEVQITLVGPTPANSDQYTITNAIHDYLNFTGAQLISTQIEVDDDFKDLSAKIRSIEMSTKVVAFGTDFEDLNKAIRWLEVRRLSDHYYTTIMLCSSPVQNCFADDSTRSLLVNSGIIVVR</sequence>
<evidence type="ECO:0008006" key="4">
    <source>
        <dbReference type="Google" id="ProtNLM"/>
    </source>
</evidence>
<protein>
    <recommendedName>
        <fullName evidence="4">Receptor ligand binding region domain-containing protein</fullName>
    </recommendedName>
</protein>
<name>A0A2G9U4X3_TELCI</name>
<dbReference type="EMBL" id="KZ349214">
    <property type="protein sequence ID" value="PIO65198.1"/>
    <property type="molecule type" value="Genomic_DNA"/>
</dbReference>
<keyword evidence="3" id="KW-1185">Reference proteome</keyword>
<dbReference type="OrthoDB" id="60033at2759"/>
<dbReference type="SUPFAM" id="SSF53822">
    <property type="entry name" value="Periplasmic binding protein-like I"/>
    <property type="match status" value="1"/>
</dbReference>
<organism evidence="2 3">
    <name type="scientific">Teladorsagia circumcincta</name>
    <name type="common">Brown stomach worm</name>
    <name type="synonym">Ostertagia circumcincta</name>
    <dbReference type="NCBI Taxonomy" id="45464"/>
    <lineage>
        <taxon>Eukaryota</taxon>
        <taxon>Metazoa</taxon>
        <taxon>Ecdysozoa</taxon>
        <taxon>Nematoda</taxon>
        <taxon>Chromadorea</taxon>
        <taxon>Rhabditida</taxon>
        <taxon>Rhabditina</taxon>
        <taxon>Rhabditomorpha</taxon>
        <taxon>Strongyloidea</taxon>
        <taxon>Trichostrongylidae</taxon>
        <taxon>Teladorsagia</taxon>
    </lineage>
</organism>
<keyword evidence="1" id="KW-0732">Signal</keyword>
<dbReference type="Proteomes" id="UP000230423">
    <property type="component" value="Unassembled WGS sequence"/>
</dbReference>
<feature type="chain" id="PRO_5013896940" description="Receptor ligand binding region domain-containing protein" evidence="1">
    <location>
        <begin position="23"/>
        <end position="275"/>
    </location>
</feature>
<dbReference type="AlphaFoldDB" id="A0A2G9U4X3"/>
<evidence type="ECO:0000313" key="2">
    <source>
        <dbReference type="EMBL" id="PIO65198.1"/>
    </source>
</evidence>